<dbReference type="RefSeq" id="WP_308350602.1">
    <property type="nucleotide sequence ID" value="NZ_CP129971.1"/>
</dbReference>
<evidence type="ECO:0008006" key="4">
    <source>
        <dbReference type="Google" id="ProtNLM"/>
    </source>
</evidence>
<feature type="transmembrane region" description="Helical" evidence="1">
    <location>
        <begin position="124"/>
        <end position="142"/>
    </location>
</feature>
<keyword evidence="1" id="KW-1133">Transmembrane helix</keyword>
<dbReference type="Proteomes" id="UP001230496">
    <property type="component" value="Chromosome"/>
</dbReference>
<evidence type="ECO:0000313" key="2">
    <source>
        <dbReference type="EMBL" id="WMN12471.1"/>
    </source>
</evidence>
<feature type="transmembrane region" description="Helical" evidence="1">
    <location>
        <begin position="101"/>
        <end position="118"/>
    </location>
</feature>
<evidence type="ECO:0000313" key="3">
    <source>
        <dbReference type="Proteomes" id="UP001230496"/>
    </source>
</evidence>
<dbReference type="KEGG" id="msaa:QYS49_33685"/>
<evidence type="ECO:0000256" key="1">
    <source>
        <dbReference type="SAM" id="Phobius"/>
    </source>
</evidence>
<dbReference type="AlphaFoldDB" id="A0AA51NBQ3"/>
<reference evidence="2 3" key="1">
    <citation type="submission" date="2023-08" db="EMBL/GenBank/DDBJ databases">
        <title>Comparative genomics and taxonomic characterization of three novel marine species of genus Marivirga.</title>
        <authorList>
            <person name="Muhammad N."/>
            <person name="Kim S.-G."/>
        </authorList>
    </citation>
    <scope>NUCLEOTIDE SEQUENCE [LARGE SCALE GENOMIC DNA]</scope>
    <source>
        <strain evidence="2 3">BDSF4-3</strain>
    </source>
</reference>
<keyword evidence="1" id="KW-0812">Transmembrane</keyword>
<gene>
    <name evidence="2" type="ORF">QYS49_33685</name>
</gene>
<name>A0AA51NBQ3_9BACT</name>
<feature type="transmembrane region" description="Helical" evidence="1">
    <location>
        <begin position="69"/>
        <end position="89"/>
    </location>
</feature>
<keyword evidence="3" id="KW-1185">Reference proteome</keyword>
<keyword evidence="1" id="KW-0472">Membrane</keyword>
<organism evidence="2 3">
    <name type="scientific">Marivirga salinarum</name>
    <dbReference type="NCBI Taxonomy" id="3059078"/>
    <lineage>
        <taxon>Bacteria</taxon>
        <taxon>Pseudomonadati</taxon>
        <taxon>Bacteroidota</taxon>
        <taxon>Cytophagia</taxon>
        <taxon>Cytophagales</taxon>
        <taxon>Marivirgaceae</taxon>
        <taxon>Marivirga</taxon>
    </lineage>
</organism>
<accession>A0AA51NBQ3</accession>
<proteinExistence type="predicted"/>
<sequence>MESISNILDTSKNYQPTSLGEKVQEIVSSKEQLMSSYSDYIFGNGYGWRYELPSLVGKSSERHYVHISLWYFILCYGIFGLTFFLLLVFKTIKLYIYKTSSKIQFYAILGIFIIFASFSTNDMFVNFLPGVILGNLFSIYFTKN</sequence>
<protein>
    <recommendedName>
        <fullName evidence="4">O-antigen ligase domain-containing protein</fullName>
    </recommendedName>
</protein>
<dbReference type="EMBL" id="CP129971">
    <property type="protein sequence ID" value="WMN12471.1"/>
    <property type="molecule type" value="Genomic_DNA"/>
</dbReference>